<evidence type="ECO:0000313" key="1">
    <source>
        <dbReference type="EMBL" id="KCW86385.1"/>
    </source>
</evidence>
<accession>A0A059D849</accession>
<organism evidence="1">
    <name type="scientific">Eucalyptus grandis</name>
    <name type="common">Flooded gum</name>
    <dbReference type="NCBI Taxonomy" id="71139"/>
    <lineage>
        <taxon>Eukaryota</taxon>
        <taxon>Viridiplantae</taxon>
        <taxon>Streptophyta</taxon>
        <taxon>Embryophyta</taxon>
        <taxon>Tracheophyta</taxon>
        <taxon>Spermatophyta</taxon>
        <taxon>Magnoliopsida</taxon>
        <taxon>eudicotyledons</taxon>
        <taxon>Gunneridae</taxon>
        <taxon>Pentapetalae</taxon>
        <taxon>rosids</taxon>
        <taxon>malvids</taxon>
        <taxon>Myrtales</taxon>
        <taxon>Myrtaceae</taxon>
        <taxon>Myrtoideae</taxon>
        <taxon>Eucalypteae</taxon>
        <taxon>Eucalyptus</taxon>
    </lineage>
</organism>
<gene>
    <name evidence="1" type="ORF">EUGRSUZ_B03064</name>
</gene>
<proteinExistence type="predicted"/>
<dbReference type="EMBL" id="KK198754">
    <property type="protein sequence ID" value="KCW86385.1"/>
    <property type="molecule type" value="Genomic_DNA"/>
</dbReference>
<dbReference type="InParanoid" id="A0A059D849"/>
<protein>
    <submittedName>
        <fullName evidence="1">Uncharacterized protein</fullName>
    </submittedName>
</protein>
<reference evidence="1" key="1">
    <citation type="submission" date="2013-07" db="EMBL/GenBank/DDBJ databases">
        <title>The genome of Eucalyptus grandis.</title>
        <authorList>
            <person name="Schmutz J."/>
            <person name="Hayes R."/>
            <person name="Myburg A."/>
            <person name="Tuskan G."/>
            <person name="Grattapaglia D."/>
            <person name="Rokhsar D.S."/>
        </authorList>
    </citation>
    <scope>NUCLEOTIDE SEQUENCE</scope>
    <source>
        <tissue evidence="1">Leaf extractions</tissue>
    </source>
</reference>
<name>A0A059D849_EUCGR</name>
<dbReference type="Gramene" id="KCW86385">
    <property type="protein sequence ID" value="KCW86385"/>
    <property type="gene ID" value="EUGRSUZ_B03064"/>
</dbReference>
<sequence>MLGNVFDSSVRSSFRPTPSDLAGGRFRDTYFALVVGGKRALARLDIESKSIGEMVCALTRTLSILRWGNLTKSGRAPLDQPTY</sequence>
<dbReference type="AlphaFoldDB" id="A0A059D849"/>